<gene>
    <name evidence="2" type="ORF">MCOR_19025</name>
</gene>
<evidence type="ECO:0008006" key="4">
    <source>
        <dbReference type="Google" id="ProtNLM"/>
    </source>
</evidence>
<accession>A0A6J8BIM9</accession>
<name>A0A6J8BIM9_MYTCO</name>
<dbReference type="AlphaFoldDB" id="A0A6J8BIM9"/>
<protein>
    <recommendedName>
        <fullName evidence="4">MEGF10_11</fullName>
    </recommendedName>
</protein>
<dbReference type="Gene3D" id="2.170.300.10">
    <property type="entry name" value="Tie2 ligand-binding domain superfamily"/>
    <property type="match status" value="2"/>
</dbReference>
<dbReference type="GO" id="GO:0005044">
    <property type="term" value="F:scavenger receptor activity"/>
    <property type="evidence" value="ECO:0007669"/>
    <property type="project" value="InterPro"/>
</dbReference>
<evidence type="ECO:0000313" key="3">
    <source>
        <dbReference type="Proteomes" id="UP000507470"/>
    </source>
</evidence>
<dbReference type="PANTHER" id="PTHR24043:SF8">
    <property type="entry name" value="EGF-LIKE DOMAIN-CONTAINING PROTEIN"/>
    <property type="match status" value="1"/>
</dbReference>
<dbReference type="EMBL" id="CACVKT020003356">
    <property type="protein sequence ID" value="CAC5383261.1"/>
    <property type="molecule type" value="Genomic_DNA"/>
</dbReference>
<dbReference type="OrthoDB" id="10252017at2759"/>
<organism evidence="2 3">
    <name type="scientific">Mytilus coruscus</name>
    <name type="common">Sea mussel</name>
    <dbReference type="NCBI Taxonomy" id="42192"/>
    <lineage>
        <taxon>Eukaryota</taxon>
        <taxon>Metazoa</taxon>
        <taxon>Spiralia</taxon>
        <taxon>Lophotrochozoa</taxon>
        <taxon>Mollusca</taxon>
        <taxon>Bivalvia</taxon>
        <taxon>Autobranchia</taxon>
        <taxon>Pteriomorphia</taxon>
        <taxon>Mytilida</taxon>
        <taxon>Mytiloidea</taxon>
        <taxon>Mytilidae</taxon>
        <taxon>Mytilinae</taxon>
        <taxon>Mytilus</taxon>
    </lineage>
</organism>
<keyword evidence="3" id="KW-1185">Reference proteome</keyword>
<proteinExistence type="predicted"/>
<sequence length="375" mass="41890">MYGCLLYVYEYVINIGAGVIKIGATVIKNCATVITIGASVIKIGADVSCPQGKFGWKCQFRCGCKNNATCNPITGSCPDGFNSFIYDPHGRLYTGTMYRTESGKPCQQWKTSIFKNMFNYTGKCIAGKDGTNCSETCGKCKDIVCDHDTGHCLNEWNAGWKGDRYRANISVSTDISAYAELVLEYAKIILGKHLYCSFINVLTECETGTYGSNCSMVCGECKDIVCDRETGQYLNGCNAGWKGDHCNIKCENGKYGTNYKKRVGNVRIFGVMMRLENVWMDAKLAGKETVVKREGTRSGSATFVSKIPPEVQYDDIETIYDNSMSVPVLLNNVQDVETMIVDETTLERKQELLYGHENLFYMQDTSNYIFDKFLY</sequence>
<dbReference type="PANTHER" id="PTHR24043">
    <property type="entry name" value="SCAVENGER RECEPTOR CLASS F"/>
    <property type="match status" value="1"/>
</dbReference>
<reference evidence="2 3" key="1">
    <citation type="submission" date="2020-06" db="EMBL/GenBank/DDBJ databases">
        <authorList>
            <person name="Li R."/>
            <person name="Bekaert M."/>
        </authorList>
    </citation>
    <scope>NUCLEOTIDE SEQUENCE [LARGE SCALE GENOMIC DNA]</scope>
    <source>
        <strain evidence="3">wild</strain>
    </source>
</reference>
<evidence type="ECO:0000256" key="1">
    <source>
        <dbReference type="ARBA" id="ARBA00022536"/>
    </source>
</evidence>
<keyword evidence="1" id="KW-0245">EGF-like domain</keyword>
<dbReference type="InterPro" id="IPR042635">
    <property type="entry name" value="MEGF10/SREC1/2-like"/>
</dbReference>
<evidence type="ECO:0000313" key="2">
    <source>
        <dbReference type="EMBL" id="CAC5383261.1"/>
    </source>
</evidence>
<dbReference type="Proteomes" id="UP000507470">
    <property type="component" value="Unassembled WGS sequence"/>
</dbReference>